<keyword evidence="9" id="KW-1185">Reference proteome</keyword>
<evidence type="ECO:0000256" key="1">
    <source>
        <dbReference type="ARBA" id="ARBA00004173"/>
    </source>
</evidence>
<evidence type="ECO:0000256" key="7">
    <source>
        <dbReference type="SAM" id="MobiDB-lite"/>
    </source>
</evidence>
<feature type="compositionally biased region" description="Basic residues" evidence="7">
    <location>
        <begin position="1"/>
        <end position="10"/>
    </location>
</feature>
<dbReference type="PANTHER" id="PTHR48182">
    <property type="entry name" value="PROTEIN SERAC1"/>
    <property type="match status" value="1"/>
</dbReference>
<name>A0ABQ9Q6B2_9PEZI</name>
<organism evidence="8 9">
    <name type="scientific">Colletotrichum limetticola</name>
    <dbReference type="NCBI Taxonomy" id="1209924"/>
    <lineage>
        <taxon>Eukaryota</taxon>
        <taxon>Fungi</taxon>
        <taxon>Dikarya</taxon>
        <taxon>Ascomycota</taxon>
        <taxon>Pezizomycotina</taxon>
        <taxon>Sordariomycetes</taxon>
        <taxon>Hypocreomycetidae</taxon>
        <taxon>Glomerellales</taxon>
        <taxon>Glomerellaceae</taxon>
        <taxon>Colletotrichum</taxon>
        <taxon>Colletotrichum acutatum species complex</taxon>
    </lineage>
</organism>
<dbReference type="Gene3D" id="3.40.50.300">
    <property type="entry name" value="P-loop containing nucleotide triphosphate hydrolases"/>
    <property type="match status" value="1"/>
</dbReference>
<dbReference type="InterPro" id="IPR052374">
    <property type="entry name" value="SERAC1"/>
</dbReference>
<keyword evidence="4" id="KW-0256">Endoplasmic reticulum</keyword>
<dbReference type="Pfam" id="PF13374">
    <property type="entry name" value="TPR_10"/>
    <property type="match status" value="1"/>
</dbReference>
<evidence type="ECO:0000313" key="8">
    <source>
        <dbReference type="EMBL" id="KAK0379337.1"/>
    </source>
</evidence>
<dbReference type="Proteomes" id="UP001169217">
    <property type="component" value="Unassembled WGS sequence"/>
</dbReference>
<keyword evidence="5" id="KW-0496">Mitochondrion</keyword>
<dbReference type="InterPro" id="IPR027417">
    <property type="entry name" value="P-loop_NTPase"/>
</dbReference>
<dbReference type="InterPro" id="IPR029058">
    <property type="entry name" value="AB_hydrolase_fold"/>
</dbReference>
<dbReference type="InterPro" id="IPR011990">
    <property type="entry name" value="TPR-like_helical_dom_sf"/>
</dbReference>
<evidence type="ECO:0000256" key="6">
    <source>
        <dbReference type="ARBA" id="ARBA00023136"/>
    </source>
</evidence>
<keyword evidence="6" id="KW-0472">Membrane</keyword>
<feature type="region of interest" description="Disordered" evidence="7">
    <location>
        <begin position="695"/>
        <end position="718"/>
    </location>
</feature>
<evidence type="ECO:0000256" key="5">
    <source>
        <dbReference type="ARBA" id="ARBA00023128"/>
    </source>
</evidence>
<dbReference type="Gene3D" id="1.25.40.10">
    <property type="entry name" value="Tetratricopeptide repeat domain"/>
    <property type="match status" value="2"/>
</dbReference>
<gene>
    <name evidence="8" type="ORF">CLIM01_03337</name>
</gene>
<dbReference type="EMBL" id="JARUPT010000069">
    <property type="protein sequence ID" value="KAK0379337.1"/>
    <property type="molecule type" value="Genomic_DNA"/>
</dbReference>
<comment type="subcellular location">
    <subcellularLocation>
        <location evidence="2">Endoplasmic reticulum</location>
    </subcellularLocation>
    <subcellularLocation>
        <location evidence="3">Membrane</location>
    </subcellularLocation>
    <subcellularLocation>
        <location evidence="1">Mitochondrion</location>
    </subcellularLocation>
</comment>
<evidence type="ECO:0000313" key="9">
    <source>
        <dbReference type="Proteomes" id="UP001169217"/>
    </source>
</evidence>
<dbReference type="SUPFAM" id="SSF52540">
    <property type="entry name" value="P-loop containing nucleoside triphosphate hydrolases"/>
    <property type="match status" value="1"/>
</dbReference>
<protein>
    <submittedName>
        <fullName evidence="8">Uncharacterized protein</fullName>
    </submittedName>
</protein>
<reference evidence="8" key="1">
    <citation type="submission" date="2023-04" db="EMBL/GenBank/DDBJ databases">
        <title>Colletotrichum limetticola genome sequence.</title>
        <authorList>
            <person name="Baroncelli R."/>
        </authorList>
    </citation>
    <scope>NUCLEOTIDE SEQUENCE</scope>
    <source>
        <strain evidence="8">KLA-Anderson</strain>
    </source>
</reference>
<dbReference type="PANTHER" id="PTHR48182:SF2">
    <property type="entry name" value="PROTEIN SERAC1"/>
    <property type="match status" value="1"/>
</dbReference>
<dbReference type="SUPFAM" id="SSF53474">
    <property type="entry name" value="alpha/beta-Hydrolases"/>
    <property type="match status" value="1"/>
</dbReference>
<dbReference type="Gene3D" id="3.40.50.1820">
    <property type="entry name" value="alpha/beta hydrolase"/>
    <property type="match status" value="1"/>
</dbReference>
<dbReference type="SUPFAM" id="SSF48452">
    <property type="entry name" value="TPR-like"/>
    <property type="match status" value="2"/>
</dbReference>
<proteinExistence type="predicted"/>
<accession>A0ABQ9Q6B2</accession>
<evidence type="ECO:0000256" key="2">
    <source>
        <dbReference type="ARBA" id="ARBA00004240"/>
    </source>
</evidence>
<feature type="region of interest" description="Disordered" evidence="7">
    <location>
        <begin position="1208"/>
        <end position="1229"/>
    </location>
</feature>
<feature type="region of interest" description="Disordered" evidence="7">
    <location>
        <begin position="1"/>
        <end position="48"/>
    </location>
</feature>
<comment type="caution">
    <text evidence="8">The sequence shown here is derived from an EMBL/GenBank/DDBJ whole genome shotgun (WGS) entry which is preliminary data.</text>
</comment>
<sequence>MRRFFRKDRRKDRDKTEDRPREAPQAESPTNPIAVPQPTASTSKPPGVSLAAVASNSGSYEGYPTGLKTLHDPAEGEAVVDIIFIHGLKGHREKTWTAENASEPWPKTLLPSEIPNARVLAYGYDADVAKATDVISANRIRDHAATLLKRLTNYRDKTDSVGRFNPISKSGIVCQAAISRAHTRDHFREVFNSTRGILFLGTPHHGSAVAVWAERLAKSLGVLKKTNTEILGVLKPESEVLAEIQDNFHNITQSQTTAGVRAIQITCFYEELPLPGVGLVVPQHSAIIPGKDAVGIRGNHHTMAKFSSRGDPGFIDICDELRIWMKKIDLEASITKKQSMSPPIIKEQAERGSTALKEDQKISVKFLVPFAKNKSFVGRSDVFSRLQSEFCHGPGDDIEDARFRVCLYGLGGIGKTQIAIAYAYWLRKSHPGISVFWVHANNVDRFRQDFSEIADECLIPGRNDPDADVLTLVKSWFQRQQTSPWFLVLDNADDTDMLFNDNPQSKDSVLSSVALNSNNGNLAHFIPEYGNGSILVTTRNKQVGVRLVPGQPLLEVGPMSDSESVQMIREISGNSSLSMEAASALSTRLENLPLAIAQASAYMQDTSIGIDRYLRILNKGDAAESELLSKNFAAVDRDAGISRAVMATWTVSFEELTMRNSLAAGILSLLAFFNCQAIQRQFLTVYMYLEESSPEARNQTEDKSNGSQPTEDCTSRLEEDCESSDANVVFSGRDCHSQEDNYNSKDEHVDENHADTPSLECFSQNGASSIRLEQALGTLKAFSFLRESKNEKLDMHRLVQLATTAWLMRKGLAKSFVGKALTTMAKFCESDYGRRTLSYKDFPHFQAVLSANAEDSTKNNSSTFFIRHNMATIYSSMGYLTLALDVSEAMVETQAHNGHEELFFEAIQLRSDILGSLNREQEAKQALAALIAILPQESISKFSTVSLLAELYLKSEDYREAKDLLVSAIAELKEDDAQSLGEKAFLKVQLSMAIANMDCASEARETFSEASKLVDKLPGCSKPSDMAFNNNLARMFISQGKFKEAERLCRQFLPKNLANVEASNTTIEILGTLADAMGKQDRFPEAIDVQRRALHCIKQVCEPGNEMEAEAFENLGILQYVRGLLDDAEESMAHATRLYEDLYGDAGNHILRCMGFLGLIKHRQCKWEEAQSIMEKGFLRSVMVFGPEHEMTLGFMRSLSSFTVDSSESDIVSSESEDESQYSDTAEGN</sequence>
<evidence type="ECO:0000256" key="4">
    <source>
        <dbReference type="ARBA" id="ARBA00022824"/>
    </source>
</evidence>
<evidence type="ECO:0000256" key="3">
    <source>
        <dbReference type="ARBA" id="ARBA00004370"/>
    </source>
</evidence>
<feature type="compositionally biased region" description="Basic and acidic residues" evidence="7">
    <location>
        <begin position="11"/>
        <end position="24"/>
    </location>
</feature>